<gene>
    <name evidence="1" type="ORF">JO380_000656</name>
</gene>
<proteinExistence type="predicted"/>
<keyword evidence="2" id="KW-1185">Reference proteome</keyword>
<evidence type="ECO:0008006" key="3">
    <source>
        <dbReference type="Google" id="ProtNLM"/>
    </source>
</evidence>
<evidence type="ECO:0000313" key="2">
    <source>
        <dbReference type="Proteomes" id="UP001240250"/>
    </source>
</evidence>
<name>A0ABU0GFY7_9CELL</name>
<accession>A0ABU0GFY7</accession>
<protein>
    <recommendedName>
        <fullName evidence="3">HIRAN domain-containing protein</fullName>
    </recommendedName>
</protein>
<evidence type="ECO:0000313" key="1">
    <source>
        <dbReference type="EMBL" id="MDQ0424275.1"/>
    </source>
</evidence>
<dbReference type="RefSeq" id="WP_070318834.1">
    <property type="nucleotide sequence ID" value="NZ_JAUSVM010000001.1"/>
</dbReference>
<sequence length="252" mass="27733">MDRSGEVLVCEGRESIEAVGENYRRPAVGRLFAQWGMPEGGVKMATAHLVPEPTNKHDRHAVKVVIEGHHVAYVPSEDAAGVGHQCRKVPRGAVAATPARVWGSNEDGEWRARVTLVFDGEGSPERDFRAERVARREAQVRDEASRRVGQVRGQWWATHRGAISELKRQDRHEEALDLLRECIAAAARVAVALDEPPTVWPTEQAAVILRKVKDAAGEVQVLEAYVASLGAHPVPDKIAERLAKARVLAQRP</sequence>
<dbReference type="EMBL" id="JAUSVM010000001">
    <property type="protein sequence ID" value="MDQ0424275.1"/>
    <property type="molecule type" value="Genomic_DNA"/>
</dbReference>
<dbReference type="Proteomes" id="UP001240250">
    <property type="component" value="Unassembled WGS sequence"/>
</dbReference>
<comment type="caution">
    <text evidence="1">The sequence shown here is derived from an EMBL/GenBank/DDBJ whole genome shotgun (WGS) entry which is preliminary data.</text>
</comment>
<organism evidence="1 2">
    <name type="scientific">Cellulomonas iranensis</name>
    <dbReference type="NCBI Taxonomy" id="76862"/>
    <lineage>
        <taxon>Bacteria</taxon>
        <taxon>Bacillati</taxon>
        <taxon>Actinomycetota</taxon>
        <taxon>Actinomycetes</taxon>
        <taxon>Micrococcales</taxon>
        <taxon>Cellulomonadaceae</taxon>
        <taxon>Cellulomonas</taxon>
    </lineage>
</organism>
<reference evidence="1 2" key="1">
    <citation type="submission" date="2023-07" db="EMBL/GenBank/DDBJ databases">
        <title>Sequencing the genomes of 1000 actinobacteria strains.</title>
        <authorList>
            <person name="Klenk H.-P."/>
        </authorList>
    </citation>
    <scope>NUCLEOTIDE SEQUENCE [LARGE SCALE GENOMIC DNA]</scope>
    <source>
        <strain evidence="1 2">DSM 14785</strain>
    </source>
</reference>
<dbReference type="Gene3D" id="3.30.70.2330">
    <property type="match status" value="1"/>
</dbReference>